<proteinExistence type="predicted"/>
<feature type="compositionally biased region" description="Polar residues" evidence="1">
    <location>
        <begin position="126"/>
        <end position="162"/>
    </location>
</feature>
<reference evidence="2 4" key="1">
    <citation type="submission" date="2020-01" db="EMBL/GenBank/DDBJ databases">
        <authorList>
            <consortium name="DOE Joint Genome Institute"/>
            <person name="Haridas S."/>
            <person name="Albert R."/>
            <person name="Binder M."/>
            <person name="Bloem J."/>
            <person name="Labutti K."/>
            <person name="Salamov A."/>
            <person name="Andreopoulos B."/>
            <person name="Baker S.E."/>
            <person name="Barry K."/>
            <person name="Bills G."/>
            <person name="Bluhm B.H."/>
            <person name="Cannon C."/>
            <person name="Castanera R."/>
            <person name="Culley D.E."/>
            <person name="Daum C."/>
            <person name="Ezra D."/>
            <person name="Gonzalez J.B."/>
            <person name="Henrissat B."/>
            <person name="Kuo A."/>
            <person name="Liang C."/>
            <person name="Lipzen A."/>
            <person name="Lutzoni F."/>
            <person name="Magnuson J."/>
            <person name="Mondo S."/>
            <person name="Nolan M."/>
            <person name="Ohm R."/>
            <person name="Pangilinan J."/>
            <person name="Park H.-J."/>
            <person name="Ramirez L."/>
            <person name="Alfaro M."/>
            <person name="Sun H."/>
            <person name="Tritt A."/>
            <person name="Yoshinaga Y."/>
            <person name="Zwiers L.-H."/>
            <person name="Turgeon B.G."/>
            <person name="Goodwin S.B."/>
            <person name="Spatafora J.W."/>
            <person name="Crous P.W."/>
            <person name="Grigoriev I.V."/>
        </authorList>
    </citation>
    <scope>NUCLEOTIDE SEQUENCE</scope>
    <source>
        <strain evidence="2 4">CBS 781.70</strain>
    </source>
</reference>
<accession>A0A6G1G134</accession>
<gene>
    <name evidence="2 4" type="ORF">P152DRAFT_377880</name>
</gene>
<dbReference type="PANTHER" id="PTHR39610">
    <property type="entry name" value="BZIP DOMAIN-CONTAINING PROTEIN-RELATED"/>
    <property type="match status" value="1"/>
</dbReference>
<feature type="compositionally biased region" description="Polar residues" evidence="1">
    <location>
        <begin position="272"/>
        <end position="290"/>
    </location>
</feature>
<keyword evidence="3" id="KW-1185">Reference proteome</keyword>
<evidence type="ECO:0000313" key="2">
    <source>
        <dbReference type="EMBL" id="KAF1811519.1"/>
    </source>
</evidence>
<dbReference type="AlphaFoldDB" id="A0A6G1G134"/>
<sequence>PSGNSPSSHSLAAAATMNAGIQTDEARRSTPSSPLTHSIRNRGIERRRSGVRMNLNLNDPAIPGPGEMAVTPGSVSRHGSIGGGYTGFDHHRAPSLGELHQELENEQEAQVNRLLAHIRQQQAQIATLQSSTTSTGAAIDDSTPTSERSMSLPQPALSTQPTPAIDTPHGRGRGSLHRSTSRPRSPFNHPASGARSRTSSYGGYNRTPSISSSPRLRPTSVVDEGLGIIGGLERDRERDEAAFYQAETQNLTRENQMLKLRIRELERQLNDSSLTGSVAHSPSIPSQLHSSLEEAEE</sequence>
<dbReference type="RefSeq" id="XP_033533150.1">
    <property type="nucleotide sequence ID" value="XM_033675654.1"/>
</dbReference>
<dbReference type="EMBL" id="ML975161">
    <property type="protein sequence ID" value="KAF1811519.1"/>
    <property type="molecule type" value="Genomic_DNA"/>
</dbReference>
<reference evidence="4" key="2">
    <citation type="submission" date="2020-04" db="EMBL/GenBank/DDBJ databases">
        <authorList>
            <consortium name="NCBI Genome Project"/>
        </authorList>
    </citation>
    <scope>NUCLEOTIDE SEQUENCE</scope>
    <source>
        <strain evidence="4">CBS 781.70</strain>
    </source>
</reference>
<dbReference type="OrthoDB" id="5407781at2759"/>
<evidence type="ECO:0000313" key="3">
    <source>
        <dbReference type="Proteomes" id="UP000504638"/>
    </source>
</evidence>
<feature type="region of interest" description="Disordered" evidence="1">
    <location>
        <begin position="126"/>
        <end position="219"/>
    </location>
</feature>
<dbReference type="GeneID" id="54416224"/>
<evidence type="ECO:0000256" key="1">
    <source>
        <dbReference type="SAM" id="MobiDB-lite"/>
    </source>
</evidence>
<organism evidence="2">
    <name type="scientific">Eremomyces bilateralis CBS 781.70</name>
    <dbReference type="NCBI Taxonomy" id="1392243"/>
    <lineage>
        <taxon>Eukaryota</taxon>
        <taxon>Fungi</taxon>
        <taxon>Dikarya</taxon>
        <taxon>Ascomycota</taxon>
        <taxon>Pezizomycotina</taxon>
        <taxon>Dothideomycetes</taxon>
        <taxon>Dothideomycetes incertae sedis</taxon>
        <taxon>Eremomycetales</taxon>
        <taxon>Eremomycetaceae</taxon>
        <taxon>Eremomyces</taxon>
    </lineage>
</organism>
<feature type="region of interest" description="Disordered" evidence="1">
    <location>
        <begin position="1"/>
        <end position="49"/>
    </location>
</feature>
<reference evidence="4" key="3">
    <citation type="submission" date="2025-04" db="UniProtKB">
        <authorList>
            <consortium name="RefSeq"/>
        </authorList>
    </citation>
    <scope>IDENTIFICATION</scope>
    <source>
        <strain evidence="4">CBS 781.70</strain>
    </source>
</reference>
<evidence type="ECO:0000313" key="4">
    <source>
        <dbReference type="RefSeq" id="XP_033533150.1"/>
    </source>
</evidence>
<name>A0A6G1G134_9PEZI</name>
<feature type="compositionally biased region" description="Basic residues" evidence="1">
    <location>
        <begin position="170"/>
        <end position="181"/>
    </location>
</feature>
<feature type="non-terminal residue" evidence="2">
    <location>
        <position position="1"/>
    </location>
</feature>
<protein>
    <submittedName>
        <fullName evidence="2 4">Uncharacterized protein</fullName>
    </submittedName>
</protein>
<dbReference type="Proteomes" id="UP000504638">
    <property type="component" value="Unplaced"/>
</dbReference>
<feature type="non-terminal residue" evidence="2">
    <location>
        <position position="297"/>
    </location>
</feature>
<feature type="compositionally biased region" description="Polar residues" evidence="1">
    <location>
        <begin position="195"/>
        <end position="214"/>
    </location>
</feature>
<feature type="compositionally biased region" description="Polar residues" evidence="1">
    <location>
        <begin position="1"/>
        <end position="10"/>
    </location>
</feature>
<feature type="compositionally biased region" description="Polar residues" evidence="1">
    <location>
        <begin position="29"/>
        <end position="38"/>
    </location>
</feature>
<feature type="region of interest" description="Disordered" evidence="1">
    <location>
        <begin position="272"/>
        <end position="297"/>
    </location>
</feature>
<dbReference type="PANTHER" id="PTHR39610:SF2">
    <property type="entry name" value="BZIP DOMAIN-CONTAINING PROTEIN"/>
    <property type="match status" value="1"/>
</dbReference>